<evidence type="ECO:0000259" key="1">
    <source>
        <dbReference type="Pfam" id="PF07411"/>
    </source>
</evidence>
<dbReference type="Gene3D" id="2.30.29.80">
    <property type="match status" value="1"/>
</dbReference>
<sequence>MATFELKKSDTGAYHFNFVGAEGKTILRSEQYSSKAAAQNGIESVRKNADQEGRYELKESSSGQSYFNLKAANGQIIGTSMMYADSAEREKKIAEVKQGAAKASVMEV</sequence>
<dbReference type="SUPFAM" id="SSF160113">
    <property type="entry name" value="YegP-like"/>
    <property type="match status" value="2"/>
</dbReference>
<dbReference type="InterPro" id="IPR010879">
    <property type="entry name" value="DUF1508"/>
</dbReference>
<dbReference type="HOGENOM" id="CLU_163886_0_0_4"/>
<keyword evidence="3" id="KW-1185">Reference proteome</keyword>
<dbReference type="AlphaFoldDB" id="G4CQU9"/>
<accession>G4CQU9</accession>
<dbReference type="InterPro" id="IPR051141">
    <property type="entry name" value="UPF0339_domain"/>
</dbReference>
<dbReference type="STRING" id="1030841.HMPREF9370_1459"/>
<gene>
    <name evidence="2" type="ORF">HMPREF9370_1459</name>
</gene>
<organism evidence="2 3">
    <name type="scientific">Neisseria wadsworthii 9715</name>
    <dbReference type="NCBI Taxonomy" id="1030841"/>
    <lineage>
        <taxon>Bacteria</taxon>
        <taxon>Pseudomonadati</taxon>
        <taxon>Pseudomonadota</taxon>
        <taxon>Betaproteobacteria</taxon>
        <taxon>Neisseriales</taxon>
        <taxon>Neisseriaceae</taxon>
        <taxon>Neisseria</taxon>
    </lineage>
</organism>
<evidence type="ECO:0000313" key="3">
    <source>
        <dbReference type="Proteomes" id="UP000005336"/>
    </source>
</evidence>
<feature type="domain" description="DUF1508" evidence="1">
    <location>
        <begin position="61"/>
        <end position="106"/>
    </location>
</feature>
<dbReference type="Proteomes" id="UP000005336">
    <property type="component" value="Unassembled WGS sequence"/>
</dbReference>
<comment type="caution">
    <text evidence="2">The sequence shown here is derived from an EMBL/GenBank/DDBJ whole genome shotgun (WGS) entry which is preliminary data.</text>
</comment>
<evidence type="ECO:0000313" key="2">
    <source>
        <dbReference type="EMBL" id="EGZ46095.1"/>
    </source>
</evidence>
<feature type="domain" description="DUF1508" evidence="1">
    <location>
        <begin position="12"/>
        <end position="56"/>
    </location>
</feature>
<dbReference type="PANTHER" id="PTHR40606:SF1">
    <property type="entry name" value="UPF0339 PROTEIN YEGP"/>
    <property type="match status" value="1"/>
</dbReference>
<name>G4CQU9_9NEIS</name>
<dbReference type="Pfam" id="PF07411">
    <property type="entry name" value="DUF1508"/>
    <property type="match status" value="2"/>
</dbReference>
<proteinExistence type="predicted"/>
<dbReference type="PANTHER" id="PTHR40606">
    <property type="match status" value="1"/>
</dbReference>
<dbReference type="PATRIC" id="fig|1030841.3.peg.1444"/>
<dbReference type="OrthoDB" id="9802792at2"/>
<protein>
    <submittedName>
        <fullName evidence="2">Protein of hypothetical function (DUF1508) family protein</fullName>
    </submittedName>
</protein>
<reference evidence="2 3" key="1">
    <citation type="submission" date="2011-06" db="EMBL/GenBank/DDBJ databases">
        <authorList>
            <person name="Muzny D."/>
            <person name="Qin X."/>
            <person name="Deng J."/>
            <person name="Jiang H."/>
            <person name="Liu Y."/>
            <person name="Qu J."/>
            <person name="Song X.-Z."/>
            <person name="Zhang L."/>
            <person name="Thornton R."/>
            <person name="Coyle M."/>
            <person name="Francisco L."/>
            <person name="Jackson L."/>
            <person name="Javaid M."/>
            <person name="Korchina V."/>
            <person name="Kovar C."/>
            <person name="Mata R."/>
            <person name="Mathew T."/>
            <person name="Ngo R."/>
            <person name="Nguyen L."/>
            <person name="Nguyen N."/>
            <person name="Okwuonu G."/>
            <person name="Ongeri F."/>
            <person name="Pham C."/>
            <person name="Simmons D."/>
            <person name="Wilczek-Boney K."/>
            <person name="Hale W."/>
            <person name="Jakkamsetti A."/>
            <person name="Pham P."/>
            <person name="Ruth R."/>
            <person name="San Lucas F."/>
            <person name="Warren J."/>
            <person name="Zhang J."/>
            <person name="Zhao Z."/>
            <person name="Zhou C."/>
            <person name="Zhu D."/>
            <person name="Lee S."/>
            <person name="Bess C."/>
            <person name="Blankenburg K."/>
            <person name="Forbes L."/>
            <person name="Fu Q."/>
            <person name="Gubbala S."/>
            <person name="Hirani K."/>
            <person name="Jayaseelan J.C."/>
            <person name="Lara F."/>
            <person name="Munidasa M."/>
            <person name="Palculict T."/>
            <person name="Patil S."/>
            <person name="Pu L.-L."/>
            <person name="Saada N."/>
            <person name="Tang L."/>
            <person name="Weissenberger G."/>
            <person name="Zhu Y."/>
            <person name="Hemphill L."/>
            <person name="Shang Y."/>
            <person name="Youmans B."/>
            <person name="Ayvaz T."/>
            <person name="Ross M."/>
            <person name="Santibanez J."/>
            <person name="Aqrawi P."/>
            <person name="Gross S."/>
            <person name="Joshi V."/>
            <person name="Fowler G."/>
            <person name="Nazareth L."/>
            <person name="Reid J."/>
            <person name="Worley K."/>
            <person name="Petrosino J."/>
            <person name="Highlander S."/>
            <person name="Gibbs R."/>
        </authorList>
    </citation>
    <scope>NUCLEOTIDE SEQUENCE [LARGE SCALE GENOMIC DNA]</scope>
    <source>
        <strain evidence="2 3">9715</strain>
    </source>
</reference>
<dbReference type="EMBL" id="AGAZ01000052">
    <property type="protein sequence ID" value="EGZ46095.1"/>
    <property type="molecule type" value="Genomic_DNA"/>
</dbReference>
<dbReference type="RefSeq" id="WP_009116600.1">
    <property type="nucleotide sequence ID" value="NZ_JH165159.1"/>
</dbReference>
<dbReference type="InterPro" id="IPR036913">
    <property type="entry name" value="YegP-like_sf"/>
</dbReference>